<dbReference type="GO" id="GO:0003824">
    <property type="term" value="F:catalytic activity"/>
    <property type="evidence" value="ECO:0007669"/>
    <property type="project" value="InterPro"/>
</dbReference>
<accession>A0A1G6TY79</accession>
<dbReference type="Proteomes" id="UP000199245">
    <property type="component" value="Unassembled WGS sequence"/>
</dbReference>
<dbReference type="PANTHER" id="PTHR43802:SF1">
    <property type="entry name" value="IP11341P-RELATED"/>
    <property type="match status" value="1"/>
</dbReference>
<dbReference type="NCBIfam" id="NF006100">
    <property type="entry name" value="PRK08252.1"/>
    <property type="match status" value="1"/>
</dbReference>
<dbReference type="SUPFAM" id="SSF52096">
    <property type="entry name" value="ClpP/crotonase"/>
    <property type="match status" value="1"/>
</dbReference>
<evidence type="ECO:0000313" key="3">
    <source>
        <dbReference type="EMBL" id="SDD34029.1"/>
    </source>
</evidence>
<dbReference type="EMBL" id="FMZW01000010">
    <property type="protein sequence ID" value="SDD34029.1"/>
    <property type="molecule type" value="Genomic_DNA"/>
</dbReference>
<dbReference type="InterPro" id="IPR014748">
    <property type="entry name" value="Enoyl-CoA_hydra_C"/>
</dbReference>
<dbReference type="PROSITE" id="PS00166">
    <property type="entry name" value="ENOYL_COA_HYDRATASE"/>
    <property type="match status" value="1"/>
</dbReference>
<dbReference type="RefSeq" id="WP_092082844.1">
    <property type="nucleotide sequence ID" value="NZ_FMZW01000010.1"/>
</dbReference>
<dbReference type="Pfam" id="PF00378">
    <property type="entry name" value="ECH_1"/>
    <property type="match status" value="1"/>
</dbReference>
<dbReference type="AlphaFoldDB" id="A0A1G6TY79"/>
<dbReference type="PANTHER" id="PTHR43802">
    <property type="entry name" value="ENOYL-COA HYDRATASE"/>
    <property type="match status" value="1"/>
</dbReference>
<dbReference type="InterPro" id="IPR029045">
    <property type="entry name" value="ClpP/crotonase-like_dom_sf"/>
</dbReference>
<comment type="similarity">
    <text evidence="1 2">Belongs to the enoyl-CoA hydratase/isomerase family.</text>
</comment>
<organism evidence="3 4">
    <name type="scientific">Bradyrhizobium brasilense</name>
    <dbReference type="NCBI Taxonomy" id="1419277"/>
    <lineage>
        <taxon>Bacteria</taxon>
        <taxon>Pseudomonadati</taxon>
        <taxon>Pseudomonadota</taxon>
        <taxon>Alphaproteobacteria</taxon>
        <taxon>Hyphomicrobiales</taxon>
        <taxon>Nitrobacteraceae</taxon>
        <taxon>Bradyrhizobium</taxon>
    </lineage>
</organism>
<dbReference type="InterPro" id="IPR001753">
    <property type="entry name" value="Enoyl-CoA_hydra/iso"/>
</dbReference>
<dbReference type="Gene3D" id="3.90.226.10">
    <property type="entry name" value="2-enoyl-CoA Hydratase, Chain A, domain 1"/>
    <property type="match status" value="1"/>
</dbReference>
<gene>
    <name evidence="3" type="ORF">SAMN05216337_101055</name>
</gene>
<reference evidence="3 4" key="1">
    <citation type="submission" date="2016-10" db="EMBL/GenBank/DDBJ databases">
        <authorList>
            <person name="de Groot N.N."/>
        </authorList>
    </citation>
    <scope>NUCLEOTIDE SEQUENCE [LARGE SCALE GENOMIC DNA]</scope>
    <source>
        <strain evidence="3 4">R5</strain>
    </source>
</reference>
<dbReference type="InterPro" id="IPR018376">
    <property type="entry name" value="Enoyl-CoA_hyd/isom_CS"/>
</dbReference>
<dbReference type="CDD" id="cd06558">
    <property type="entry name" value="crotonase-like"/>
    <property type="match status" value="1"/>
</dbReference>
<protein>
    <submittedName>
        <fullName evidence="3">Enoyl-CoA hydratase</fullName>
    </submittedName>
</protein>
<dbReference type="Gene3D" id="1.10.12.10">
    <property type="entry name" value="Lyase 2-enoyl-coa Hydratase, Chain A, domain 2"/>
    <property type="match status" value="1"/>
</dbReference>
<evidence type="ECO:0000256" key="2">
    <source>
        <dbReference type="RuleBase" id="RU003707"/>
    </source>
</evidence>
<evidence type="ECO:0000256" key="1">
    <source>
        <dbReference type="ARBA" id="ARBA00005254"/>
    </source>
</evidence>
<sequence>MDDVSQRVLTERRGPILIITINRPEARNAFDRATSDAMNAAMDLLDEDDRLFIGVITGAGGNFSSGADLKEIAKLGLPPQPPRGGFGIMARPARKPLIAAVEGYAVAGGFETCLSCDLIVAARDARLGLPEVRHNLLASCALVQLPRRMPYHLAMELVLTGALREATWFQRFGLVNRIAEKGNALAEALQLANELLEGGPLALAASKEIMFQSAGQDDTRWVDNTPIAQKVHSSEDQIEALKAFAEKRKPVWRGR</sequence>
<evidence type="ECO:0000313" key="4">
    <source>
        <dbReference type="Proteomes" id="UP000199245"/>
    </source>
</evidence>
<name>A0A1G6TY79_9BRAD</name>
<proteinExistence type="inferred from homology"/>